<sequence length="161" mass="18702">MQLKFYEETDRQLIEQYTITEQQLRYTKSPQDSIELAKVEASRHPVLALKEEKLVTFLVLHENEGVIPYSTNERAILIRSFSTDFHEQGKGYAKKALQLLPTFVQKYFPTINELVLSVDLPNIVAQELYKKCGFVDEGVRTKSYDEELIVMSYYLDGNKVD</sequence>
<protein>
    <recommendedName>
        <fullName evidence="1">N-acetyltransferase domain-containing protein</fullName>
    </recommendedName>
</protein>
<name>R7ZFA0_LYSSH</name>
<feature type="domain" description="N-acetyltransferase" evidence="1">
    <location>
        <begin position="3"/>
        <end position="156"/>
    </location>
</feature>
<dbReference type="AlphaFoldDB" id="R7ZFA0"/>
<dbReference type="PROSITE" id="PS51186">
    <property type="entry name" value="GNAT"/>
    <property type="match status" value="1"/>
</dbReference>
<dbReference type="EMBL" id="AQPX01000017">
    <property type="protein sequence ID" value="EON72711.1"/>
    <property type="molecule type" value="Genomic_DNA"/>
</dbReference>
<proteinExistence type="predicted"/>
<dbReference type="PATRIC" id="fig|1285586.5.peg.2280"/>
<accession>R7ZFA0</accession>
<dbReference type="OrthoDB" id="66776at2"/>
<dbReference type="Proteomes" id="UP000013911">
    <property type="component" value="Unassembled WGS sequence"/>
</dbReference>
<evidence type="ECO:0000313" key="3">
    <source>
        <dbReference type="Proteomes" id="UP000013911"/>
    </source>
</evidence>
<dbReference type="RefSeq" id="WP_010859195.1">
    <property type="nucleotide sequence ID" value="NZ_KB933398.1"/>
</dbReference>
<dbReference type="GO" id="GO:0016747">
    <property type="term" value="F:acyltransferase activity, transferring groups other than amino-acyl groups"/>
    <property type="evidence" value="ECO:0007669"/>
    <property type="project" value="InterPro"/>
</dbReference>
<dbReference type="eggNOG" id="COG1670">
    <property type="taxonomic scope" value="Bacteria"/>
</dbReference>
<dbReference type="SUPFAM" id="SSF55729">
    <property type="entry name" value="Acyl-CoA N-acyltransferases (Nat)"/>
    <property type="match status" value="1"/>
</dbReference>
<dbReference type="InterPro" id="IPR016181">
    <property type="entry name" value="Acyl_CoA_acyltransferase"/>
</dbReference>
<comment type="caution">
    <text evidence="2">The sequence shown here is derived from an EMBL/GenBank/DDBJ whole genome shotgun (WGS) entry which is preliminary data.</text>
</comment>
<evidence type="ECO:0000313" key="2">
    <source>
        <dbReference type="EMBL" id="EON72711.1"/>
    </source>
</evidence>
<dbReference type="HOGENOM" id="CLU_111226_2_0_9"/>
<reference evidence="2 3" key="1">
    <citation type="submission" date="2013-04" db="EMBL/GenBank/DDBJ databases">
        <title>Draft genome of the heavy metal tolerant bacterium Lysinibacillus sphaericus strain OT4b.31.</title>
        <authorList>
            <person name="Pena-Montenegro T.D."/>
            <person name="Dussan J."/>
        </authorList>
    </citation>
    <scope>NUCLEOTIDE SEQUENCE [LARGE SCALE GENOMIC DNA]</scope>
    <source>
        <strain evidence="2 3">OT4b.31</strain>
    </source>
</reference>
<gene>
    <name evidence="2" type="ORF">H131_11238</name>
</gene>
<dbReference type="Pfam" id="PF00583">
    <property type="entry name" value="Acetyltransf_1"/>
    <property type="match status" value="1"/>
</dbReference>
<evidence type="ECO:0000259" key="1">
    <source>
        <dbReference type="PROSITE" id="PS51186"/>
    </source>
</evidence>
<organism evidence="2 3">
    <name type="scientific">Lysinibacillus sphaericus OT4b.31</name>
    <dbReference type="NCBI Taxonomy" id="1285586"/>
    <lineage>
        <taxon>Bacteria</taxon>
        <taxon>Bacillati</taxon>
        <taxon>Bacillota</taxon>
        <taxon>Bacilli</taxon>
        <taxon>Bacillales</taxon>
        <taxon>Bacillaceae</taxon>
        <taxon>Lysinibacillus</taxon>
    </lineage>
</organism>
<dbReference type="InterPro" id="IPR000182">
    <property type="entry name" value="GNAT_dom"/>
</dbReference>
<dbReference type="Gene3D" id="3.40.630.30">
    <property type="match status" value="1"/>
</dbReference>